<evidence type="ECO:0000313" key="3">
    <source>
        <dbReference type="EMBL" id="KAG5456408.1"/>
    </source>
</evidence>
<dbReference type="OrthoDB" id="294251at2759"/>
<dbReference type="Pfam" id="PF00566">
    <property type="entry name" value="RabGAP-TBC"/>
    <property type="match status" value="1"/>
</dbReference>
<dbReference type="InterPro" id="IPR035969">
    <property type="entry name" value="Rab-GAP_TBC_sf"/>
</dbReference>
<evidence type="ECO:0000313" key="4">
    <source>
        <dbReference type="Proteomes" id="UP000673691"/>
    </source>
</evidence>
<dbReference type="PANTHER" id="PTHR47219:SF9">
    <property type="entry name" value="GTPASE ACTIVATING PROTEIN AND CENTROSOME-ASSOCIATED, ISOFORM B"/>
    <property type="match status" value="1"/>
</dbReference>
<protein>
    <recommendedName>
        <fullName evidence="2">Rab-GAP TBC domain-containing protein</fullName>
    </recommendedName>
</protein>
<reference evidence="3 4" key="1">
    <citation type="journal article" name="Sci. Rep.">
        <title>Genome-scale phylogenetic analyses confirm Olpidium as the closest living zoosporic fungus to the non-flagellated, terrestrial fungi.</title>
        <authorList>
            <person name="Chang Y."/>
            <person name="Rochon D."/>
            <person name="Sekimoto S."/>
            <person name="Wang Y."/>
            <person name="Chovatia M."/>
            <person name="Sandor L."/>
            <person name="Salamov A."/>
            <person name="Grigoriev I.V."/>
            <person name="Stajich J.E."/>
            <person name="Spatafora J.W."/>
        </authorList>
    </citation>
    <scope>NUCLEOTIDE SEQUENCE [LARGE SCALE GENOMIC DNA]</scope>
    <source>
        <strain evidence="3">S191</strain>
    </source>
</reference>
<proteinExistence type="predicted"/>
<comment type="caution">
    <text evidence="3">The sequence shown here is derived from an EMBL/GenBank/DDBJ whole genome shotgun (WGS) entry which is preliminary data.</text>
</comment>
<dbReference type="EMBL" id="JAEFCI010011791">
    <property type="protein sequence ID" value="KAG5456408.1"/>
    <property type="molecule type" value="Genomic_DNA"/>
</dbReference>
<dbReference type="Proteomes" id="UP000673691">
    <property type="component" value="Unassembled WGS sequence"/>
</dbReference>
<accession>A0A8H7ZNU0</accession>
<dbReference type="PROSITE" id="PS50086">
    <property type="entry name" value="TBC_RABGAP"/>
    <property type="match status" value="1"/>
</dbReference>
<organism evidence="3 4">
    <name type="scientific">Olpidium bornovanus</name>
    <dbReference type="NCBI Taxonomy" id="278681"/>
    <lineage>
        <taxon>Eukaryota</taxon>
        <taxon>Fungi</taxon>
        <taxon>Fungi incertae sedis</taxon>
        <taxon>Olpidiomycota</taxon>
        <taxon>Olpidiomycotina</taxon>
        <taxon>Olpidiomycetes</taxon>
        <taxon>Olpidiales</taxon>
        <taxon>Olpidiaceae</taxon>
        <taxon>Olpidium</taxon>
    </lineage>
</organism>
<dbReference type="Gene3D" id="1.10.8.270">
    <property type="entry name" value="putative rabgap domain of human tbc1 domain family member 14 like domains"/>
    <property type="match status" value="1"/>
</dbReference>
<feature type="region of interest" description="Disordered" evidence="1">
    <location>
        <begin position="286"/>
        <end position="328"/>
    </location>
</feature>
<dbReference type="InterPro" id="IPR000195">
    <property type="entry name" value="Rab-GAP-TBC_dom"/>
</dbReference>
<keyword evidence="4" id="KW-1185">Reference proteome</keyword>
<feature type="non-terminal residue" evidence="3">
    <location>
        <position position="426"/>
    </location>
</feature>
<dbReference type="PANTHER" id="PTHR47219">
    <property type="entry name" value="RAB GTPASE-ACTIVATING PROTEIN 1-LIKE"/>
    <property type="match status" value="1"/>
</dbReference>
<feature type="domain" description="Rab-GAP TBC" evidence="2">
    <location>
        <begin position="318"/>
        <end position="426"/>
    </location>
</feature>
<sequence>GIRRKGSAPYPRVHVRSGGFHQLLNEGEVPSVRRPVQRGHEVEEEDRGDAVRGVLFRPPPRDGSIRGGVSDAAVDAWLPPSDAVRRPGHLRKSSSFSDFHTIAPPARDRTAEGSSDAGAQLPQGRTRPRNASLTCHNQILQQQQRWRQQAYPHLQGLAGASQAAAPAVDAVERFRPVLYSRSVRDAYGFEKKSAHVSEEMWRDFEKRYAPIVAARKAKWDALLQESGGLWPLPSPKVKRYVRKGVPAHLRGKSGYPGGAGGTIRRSLKRPKLCVTHPSNAATETVLAPLQRGGPPHATESGPLSRADVPGGLQDENHGADIRADRKSYPEVEKRLGPRAEKFADLHRTFPENIKFRSSSVASGGAGSPDTSGVAAIQSLRRVLRALALHVPAVGYCQSLNFICGMMLLFVPEEEAFWLLAHLIQNM</sequence>
<dbReference type="SUPFAM" id="SSF47923">
    <property type="entry name" value="Ypt/Rab-GAP domain of gyp1p"/>
    <property type="match status" value="1"/>
</dbReference>
<dbReference type="GO" id="GO:0031267">
    <property type="term" value="F:small GTPase binding"/>
    <property type="evidence" value="ECO:0007669"/>
    <property type="project" value="TreeGrafter"/>
</dbReference>
<dbReference type="InterPro" id="IPR050302">
    <property type="entry name" value="Rab_GAP_TBC_domain"/>
</dbReference>
<feature type="compositionally biased region" description="Basic and acidic residues" evidence="1">
    <location>
        <begin position="314"/>
        <end position="328"/>
    </location>
</feature>
<feature type="region of interest" description="Disordered" evidence="1">
    <location>
        <begin position="26"/>
        <end position="130"/>
    </location>
</feature>
<evidence type="ECO:0000259" key="2">
    <source>
        <dbReference type="PROSITE" id="PS50086"/>
    </source>
</evidence>
<gene>
    <name evidence="3" type="ORF">BJ554DRAFT_3861</name>
</gene>
<dbReference type="GO" id="GO:0005096">
    <property type="term" value="F:GTPase activator activity"/>
    <property type="evidence" value="ECO:0007669"/>
    <property type="project" value="TreeGrafter"/>
</dbReference>
<feature type="non-terminal residue" evidence="3">
    <location>
        <position position="1"/>
    </location>
</feature>
<name>A0A8H7ZNU0_9FUNG</name>
<dbReference type="AlphaFoldDB" id="A0A8H7ZNU0"/>
<evidence type="ECO:0000256" key="1">
    <source>
        <dbReference type="SAM" id="MobiDB-lite"/>
    </source>
</evidence>